<keyword evidence="3" id="KW-1185">Reference proteome</keyword>
<keyword evidence="2" id="KW-0418">Kinase</keyword>
<comment type="caution">
    <text evidence="2">The sequence shown here is derived from an EMBL/GenBank/DDBJ whole genome shotgun (WGS) entry which is preliminary data.</text>
</comment>
<protein>
    <submittedName>
        <fullName evidence="2">Tyrosine-protein kinase FRK</fullName>
    </submittedName>
</protein>
<keyword evidence="2" id="KW-0808">Transferase</keyword>
<dbReference type="AlphaFoldDB" id="A0A1D2MKD9"/>
<evidence type="ECO:0000313" key="3">
    <source>
        <dbReference type="Proteomes" id="UP000094527"/>
    </source>
</evidence>
<feature type="compositionally biased region" description="Acidic residues" evidence="1">
    <location>
        <begin position="78"/>
        <end position="95"/>
    </location>
</feature>
<evidence type="ECO:0000313" key="2">
    <source>
        <dbReference type="EMBL" id="ODM93440.1"/>
    </source>
</evidence>
<proteinExistence type="predicted"/>
<feature type="compositionally biased region" description="Basic and acidic residues" evidence="1">
    <location>
        <begin position="108"/>
        <end position="122"/>
    </location>
</feature>
<organism evidence="2 3">
    <name type="scientific">Orchesella cincta</name>
    <name type="common">Springtail</name>
    <name type="synonym">Podura cincta</name>
    <dbReference type="NCBI Taxonomy" id="48709"/>
    <lineage>
        <taxon>Eukaryota</taxon>
        <taxon>Metazoa</taxon>
        <taxon>Ecdysozoa</taxon>
        <taxon>Arthropoda</taxon>
        <taxon>Hexapoda</taxon>
        <taxon>Collembola</taxon>
        <taxon>Entomobryomorpha</taxon>
        <taxon>Entomobryoidea</taxon>
        <taxon>Orchesellidae</taxon>
        <taxon>Orchesellinae</taxon>
        <taxon>Orchesella</taxon>
    </lineage>
</organism>
<feature type="compositionally biased region" description="Basic and acidic residues" evidence="1">
    <location>
        <begin position="67"/>
        <end position="77"/>
    </location>
</feature>
<accession>A0A1D2MKD9</accession>
<feature type="region of interest" description="Disordered" evidence="1">
    <location>
        <begin position="35"/>
        <end position="124"/>
    </location>
</feature>
<gene>
    <name evidence="2" type="ORF">Ocin01_13239</name>
</gene>
<name>A0A1D2MKD9_ORCCI</name>
<dbReference type="Proteomes" id="UP000094527">
    <property type="component" value="Unassembled WGS sequence"/>
</dbReference>
<evidence type="ECO:0000256" key="1">
    <source>
        <dbReference type="SAM" id="MobiDB-lite"/>
    </source>
</evidence>
<dbReference type="EMBL" id="LJIJ01000986">
    <property type="protein sequence ID" value="ODM93440.1"/>
    <property type="molecule type" value="Genomic_DNA"/>
</dbReference>
<sequence length="138" mass="15791">MFYDRKDIMKKCWRKTPRKRPKFCAIHYKLKKYNNPEDRIDQLRATADTVGSSNNDDQLPVNYSRLGETESDGRTEGVEMENFDENGMEEGDEESIGNVDGQGEESSPENKEQGEGPDRTRVFPEYVTASDLETISSI</sequence>
<dbReference type="GO" id="GO:0016301">
    <property type="term" value="F:kinase activity"/>
    <property type="evidence" value="ECO:0007669"/>
    <property type="project" value="UniProtKB-KW"/>
</dbReference>
<reference evidence="2 3" key="1">
    <citation type="journal article" date="2016" name="Genome Biol. Evol.">
        <title>Gene Family Evolution Reflects Adaptation to Soil Environmental Stressors in the Genome of the Collembolan Orchesella cincta.</title>
        <authorList>
            <person name="Faddeeva-Vakhrusheva A."/>
            <person name="Derks M.F."/>
            <person name="Anvar S.Y."/>
            <person name="Agamennone V."/>
            <person name="Suring W."/>
            <person name="Smit S."/>
            <person name="van Straalen N.M."/>
            <person name="Roelofs D."/>
        </authorList>
    </citation>
    <scope>NUCLEOTIDE SEQUENCE [LARGE SCALE GENOMIC DNA]</scope>
    <source>
        <tissue evidence="2">Mixed pool</tissue>
    </source>
</reference>